<dbReference type="Proteomes" id="UP000178187">
    <property type="component" value="Unassembled WGS sequence"/>
</dbReference>
<gene>
    <name evidence="1" type="ORF">A3G33_01965</name>
</gene>
<organism evidence="1 2">
    <name type="scientific">Candidatus Danuiimicrobium aquiferis</name>
    <dbReference type="NCBI Taxonomy" id="1801832"/>
    <lineage>
        <taxon>Bacteria</taxon>
        <taxon>Pseudomonadati</taxon>
        <taxon>Candidatus Omnitrophota</taxon>
        <taxon>Candidatus Danuiimicrobium</taxon>
    </lineage>
</organism>
<sequence length="69" mass="8157">MINYQILHPTKWRIRRALWRTRSKEILIHKLPIFEICDLKIPWSLSATKALADPTTFFGGGFGHWDLYS</sequence>
<dbReference type="EMBL" id="MHFR01000053">
    <property type="protein sequence ID" value="OGW96103.1"/>
    <property type="molecule type" value="Genomic_DNA"/>
</dbReference>
<evidence type="ECO:0000313" key="2">
    <source>
        <dbReference type="Proteomes" id="UP000178187"/>
    </source>
</evidence>
<comment type="caution">
    <text evidence="1">The sequence shown here is derived from an EMBL/GenBank/DDBJ whole genome shotgun (WGS) entry which is preliminary data.</text>
</comment>
<name>A0A1G1KT18_9BACT</name>
<evidence type="ECO:0000313" key="1">
    <source>
        <dbReference type="EMBL" id="OGW96103.1"/>
    </source>
</evidence>
<proteinExistence type="predicted"/>
<accession>A0A1G1KT18</accession>
<dbReference type="AlphaFoldDB" id="A0A1G1KT18"/>
<reference evidence="1 2" key="1">
    <citation type="journal article" date="2016" name="Nat. Commun.">
        <title>Thousands of microbial genomes shed light on interconnected biogeochemical processes in an aquifer system.</title>
        <authorList>
            <person name="Anantharaman K."/>
            <person name="Brown C.T."/>
            <person name="Hug L.A."/>
            <person name="Sharon I."/>
            <person name="Castelle C.J."/>
            <person name="Probst A.J."/>
            <person name="Thomas B.C."/>
            <person name="Singh A."/>
            <person name="Wilkins M.J."/>
            <person name="Karaoz U."/>
            <person name="Brodie E.L."/>
            <person name="Williams K.H."/>
            <person name="Hubbard S.S."/>
            <person name="Banfield J.F."/>
        </authorList>
    </citation>
    <scope>NUCLEOTIDE SEQUENCE [LARGE SCALE GENOMIC DNA]</scope>
</reference>
<protein>
    <submittedName>
        <fullName evidence="1">Uncharacterized protein</fullName>
    </submittedName>
</protein>